<evidence type="ECO:0000313" key="2">
    <source>
        <dbReference type="EMBL" id="GBL98883.1"/>
    </source>
</evidence>
<feature type="compositionally biased region" description="Polar residues" evidence="1">
    <location>
        <begin position="86"/>
        <end position="98"/>
    </location>
</feature>
<keyword evidence="3" id="KW-1185">Reference proteome</keyword>
<protein>
    <submittedName>
        <fullName evidence="2">Uncharacterized protein</fullName>
    </submittedName>
</protein>
<accession>A0A4Y2C454</accession>
<dbReference type="EMBL" id="BGPR01000143">
    <property type="protein sequence ID" value="GBL98883.1"/>
    <property type="molecule type" value="Genomic_DNA"/>
</dbReference>
<dbReference type="Proteomes" id="UP000499080">
    <property type="component" value="Unassembled WGS sequence"/>
</dbReference>
<reference evidence="2 3" key="1">
    <citation type="journal article" date="2019" name="Sci. Rep.">
        <title>Orb-weaving spider Araneus ventricosus genome elucidates the spidroin gene catalogue.</title>
        <authorList>
            <person name="Kono N."/>
            <person name="Nakamura H."/>
            <person name="Ohtoshi R."/>
            <person name="Moran D.A.P."/>
            <person name="Shinohara A."/>
            <person name="Yoshida Y."/>
            <person name="Fujiwara M."/>
            <person name="Mori M."/>
            <person name="Tomita M."/>
            <person name="Arakawa K."/>
        </authorList>
    </citation>
    <scope>NUCLEOTIDE SEQUENCE [LARGE SCALE GENOMIC DNA]</scope>
</reference>
<gene>
    <name evidence="2" type="ORF">AVEN_165710_1</name>
</gene>
<feature type="region of interest" description="Disordered" evidence="1">
    <location>
        <begin position="86"/>
        <end position="106"/>
    </location>
</feature>
<name>A0A4Y2C454_ARAVE</name>
<evidence type="ECO:0000256" key="1">
    <source>
        <dbReference type="SAM" id="MobiDB-lite"/>
    </source>
</evidence>
<dbReference type="AlphaFoldDB" id="A0A4Y2C454"/>
<organism evidence="2 3">
    <name type="scientific">Araneus ventricosus</name>
    <name type="common">Orbweaver spider</name>
    <name type="synonym">Epeira ventricosa</name>
    <dbReference type="NCBI Taxonomy" id="182803"/>
    <lineage>
        <taxon>Eukaryota</taxon>
        <taxon>Metazoa</taxon>
        <taxon>Ecdysozoa</taxon>
        <taxon>Arthropoda</taxon>
        <taxon>Chelicerata</taxon>
        <taxon>Arachnida</taxon>
        <taxon>Araneae</taxon>
        <taxon>Araneomorphae</taxon>
        <taxon>Entelegynae</taxon>
        <taxon>Araneoidea</taxon>
        <taxon>Araneidae</taxon>
        <taxon>Araneus</taxon>
    </lineage>
</organism>
<comment type="caution">
    <text evidence="2">The sequence shown here is derived from an EMBL/GenBank/DDBJ whole genome shotgun (WGS) entry which is preliminary data.</text>
</comment>
<sequence>MTGYRSLCPGRPLSLIPPPSNEWKKCHNIILLNTSLFPPADDGYFHREIAACCKGFFDLHWILWKSYNHHTQPGYSLPSSVLNQIASNQTKSNKQKSPSIDMYVRT</sequence>
<proteinExistence type="predicted"/>
<evidence type="ECO:0000313" key="3">
    <source>
        <dbReference type="Proteomes" id="UP000499080"/>
    </source>
</evidence>